<dbReference type="RefSeq" id="XP_032136191.1">
    <property type="nucleotide sequence ID" value="XM_032280300.1"/>
</dbReference>
<dbReference type="AlphaFoldDB" id="A0A6J3I100"/>
<sequence>MRTRRSYLTGLLPEQRRASLGLGAAAVEGLGAACPGAPGAGAEPHSWDPRRGTWMARREGWEENCEFSGPRPGRGAEHRPNRHPTYSRRNPPFLPGPIRLAFPPTAGLSQPGLHLKGPGSIWGADSRLSSQPLSPLPPAEWVLLGGVLGWGGGDSPVERGEEAPAAACLCPCPVWGWSRILAHLESSGLRDTPEKPKPGGHRLMLELPVGGGITKAKPPREFPFGNLETAPFMTFSRVGGRGTGWVYRSDTIYVMTSAPARPLSNVNSWKGPEPAWSLQVSKALGPGLGQRACLSWDGVCWFSKVPECLSHGWAGVQK</sequence>
<dbReference type="Proteomes" id="UP000504640">
    <property type="component" value="Unplaced"/>
</dbReference>
<name>A0A6J3I100_SAPAP</name>
<protein>
    <submittedName>
        <fullName evidence="3">Uncharacterized protein LOC116553132</fullName>
    </submittedName>
</protein>
<organism evidence="2 3">
    <name type="scientific">Sapajus apella</name>
    <name type="common">Brown-capped capuchin</name>
    <name type="synonym">Cebus apella</name>
    <dbReference type="NCBI Taxonomy" id="9515"/>
    <lineage>
        <taxon>Eukaryota</taxon>
        <taxon>Metazoa</taxon>
        <taxon>Chordata</taxon>
        <taxon>Craniata</taxon>
        <taxon>Vertebrata</taxon>
        <taxon>Euteleostomi</taxon>
        <taxon>Mammalia</taxon>
        <taxon>Eutheria</taxon>
        <taxon>Euarchontoglires</taxon>
        <taxon>Primates</taxon>
        <taxon>Haplorrhini</taxon>
        <taxon>Platyrrhini</taxon>
        <taxon>Cebidae</taxon>
        <taxon>Cebinae</taxon>
        <taxon>Sapajus</taxon>
    </lineage>
</organism>
<feature type="region of interest" description="Disordered" evidence="1">
    <location>
        <begin position="65"/>
        <end position="94"/>
    </location>
</feature>
<accession>A0A6J3I100</accession>
<keyword evidence="2" id="KW-1185">Reference proteome</keyword>
<dbReference type="GeneID" id="116553132"/>
<evidence type="ECO:0000313" key="3">
    <source>
        <dbReference type="RefSeq" id="XP_032136191.1"/>
    </source>
</evidence>
<proteinExistence type="predicted"/>
<gene>
    <name evidence="3" type="primary">LOC116553132</name>
</gene>
<reference evidence="3" key="1">
    <citation type="submission" date="2025-08" db="UniProtKB">
        <authorList>
            <consortium name="RefSeq"/>
        </authorList>
    </citation>
    <scope>IDENTIFICATION</scope>
    <source>
        <tissue evidence="3">Blood</tissue>
    </source>
</reference>
<evidence type="ECO:0000256" key="1">
    <source>
        <dbReference type="SAM" id="MobiDB-lite"/>
    </source>
</evidence>
<evidence type="ECO:0000313" key="2">
    <source>
        <dbReference type="Proteomes" id="UP000504640"/>
    </source>
</evidence>